<evidence type="ECO:0000313" key="1">
    <source>
        <dbReference type="EMBL" id="KAJ8003709.1"/>
    </source>
</evidence>
<name>A0ACC2GJ48_DALPE</name>
<sequence>MDENERQRKLEAGRAKKSANNQRSQSLASYRQKRAKSNGQVSQKTTQKRKGPSPAPHVGPAQGCPIEVVLQTDSNLPEPTHRSNHEEPLLLVETDQSLILEVQCIPEPSNAQEENNILLRRAGGEHPGEMEVVGEEDLEVLTGKEQLKQLQAAVEKRNEIISRLSCNLQEALASRDQVQHEALSLTGQIEALQIQLQQASHFFRTRTHPGPELSPGLQQAPEPGHGPVYIPLLSNHMEVSVIEQGNHTDTLRTGHEHISAECESTVQHVDSDMDELISILRRELLEEKEKNMLLLAQLEEEKKGWEEDRRGIHRYKEEKEALNIDLQDLRKRLELEEVERRKEREEEREIRAEQEEEKKRLREEVHRVQYLLEESHRTIEEFGLYYCEDKVNQTRASGEEEEEEEEEEEGGDNRVEKCLLDMSITDNGDPLLERYLSSALPSNTQLSWANESLEDRSFMEDHSLLDDSSNYRFELNSVITVGDQSQQTLAQEEPTDFPNPQYPAQTLHMDPESQTSPSFQSHWLDDPLSGLGASSECGSERLSEASGGQVEEASDLGKVLLIQQCGDLREELTLKEKENEVLVEEVKRSAEELEETRARWSQVTEELQEVHWELDEERGKRRRAEEEVSLKNHEEDNLKNKLRTLLEEREKEERGSFVPSLDQEIKQLREEKSLLLSRLKEQEELLSSSHSEEKGNSEKDEKRRELEDEEKSVLLSRLRQQEQLVSSLQEVKQAGDSVSSEVHALFGRQLQSLQTHRDQLLALLEDSKARHKTTTALLGQKTLELDTALKEMGRVQKEVEAASQEAEERKSWMEKMEREKIEVESELLCLRQNMCNLEEAHAQGVREREEGRRREDEMNKTLRKMECLIEEELEEFQKQLRAKDEEVDEEREKWEEERQEKDEEVRGVRRLLEEQQREREEEVKALLEQQVQALEEATESIRRIHSEEVQDLQEKHQGEISDLSSRLERELGEQRSALEEEQKKQISLIKQVNEREYQRMVSELMSQQREELSRLKAELSGEQRESMEAAHQAELQQTQSHQSLELEAMRLSLTNLHTAQLELTHSNLQREREASLSELQASLREKWAQEKAVLQARQQFEVERLTKESEERSQREQQEYHKNMDVLRRECESRASQERLALEKKHAAETESLRSQCQQESQLKTRLSETQAALIQTGMDLSQARASLEELQISGQKEIQRLEEELSQAWADRDAAARAVEDLVSSHRVVLQEREEQTRHLQQELGCLQGEQVTLRQACEQEVSQLWAQLDNMRTSRQELGELKEQLLARSTRVNDIERLKAEFNQQRQEIKEQNEVELENLRRYFEQRLRVTEEGYREEIALLQLRLVEGALEDSVLQTQDASFSSEGRGEEERNNVLAEITAKLEKHKKEFDCLRVQLEERHTQELSHLRSSLSLSHREELLQVRSDLTDRYYSDLQELKTNHALEMEQLRAKLSDSHVRELTRVRLEAARQVEVEVEQRMWSHSEELQTRMTMIQNLETRLADLTDAHALEIHSHTLKLKKSFAEELAKRLAEERKDERERLMKDMTLRREEEVEKLRQKLQEQEDMRVSGLREELEKGMEKEKRALEKEIDEAREALRSLQASLDNDQNPHALAVRQRVEAQYDAELTRAKSSMAAEIKELTSLLQEQGDHRLRQAQDRFQEEREEWEQRLAQHGPVSLGQLREEHTASIELLRTTLVTNHTHEVTTLQTNHKAELDSLLARHKAELDVMAMELVTKCKGELVVLETSLDLKHKAELDRLEATNQAQLEALEAELEHRHQEERDELEVRMLGNMDTLEATYLREIQTLRDEKLSLEMKHRQEMEHELSRLNQEAECERLAHQSVREELKREFAQMHMEKFSAMATELSHVHQNELSVQREALQAEHHAALEALRNKVLELEHQHSNALEELTHTYALETQQVNIQHQQQLQELKSTSTRELQACRRELEEESSRQRLHFLEEVELLKAQAEETFQQKTSQLKVEFEQQKEAGLEEQRRAFTSEQDQKEQSYTSKMSQLTAQLQQLDSVVSQLRDEVVSLQEELEGKRSEMETLDTLLQRRERESQEGGNLVRMLTDDLHAAQEERHSLHSANERLRKILVEVVLSTMAMEELIGRQVNASVGARCPGTTNQDTGVSIADLSSGDLDLSQRVCESLLLAESQTHSGVEDAALGACSRLRHSVDSLLELLTHAKTQLEESCSVHLSLEERFSQGRSDSSQMLQQHQLVLDQLDQEAGLKSKLQLELHKAEGLLDGYVAEKAALEECLQQKEAQEARLVEELEGLRAQLHQTKGLTKELESLKGQLLELSEEHSLLLRQREHLTAGLGETEKGLLAEAERLAEERLSVQRQAEKDHSSLTQRLRALETELEEQESQVLTAEQQHRAQSEDLQQRVQALEKQLKHNRQFIDEQAVEREHERDEFQQEIRRLEAQLIQPNRHLTGDNKGQRVESLQAIIRDKTEDHASLLAANQQTQLEVAERNEEIDKLAGRIRELEQALLCSAENSRAVTQLEQELSRARQREKELIQDKESLQQQQLSNRLQISALQSKLDETRHRYQEHNNANAPEPTQNLRDTLDIAQQDLQDKEQHVSLLVGQLEETQRDLIVKEAEVKHLTIQLELLTNQHATTNSELKDQVAALEETVSTLTFRLEERSIESERDEEKREEESLPSALLEEKNDEIDHLTQEIRRLELDLETARDRTAVQTELEDLLSQVEHLRSDIIRVRQDKQEEEERLHEVISTLQAELNTLGPAYNEVSDLSQEGDSVNPSPAPSPEPAHNPQYPVLERGGKGDSLKQEISLLRSASSRSLRSRVDELQGQLEVVIAEKEVIERLLHSQEEEYRGHGDEMGRRLKEEREGADEVKRELILREAELEEVLARKEELEEQADAAEKERVRCQSLLQETSSLQREKDHLDNLVQELTAREGEREKDTIALRQTVAALETVKAELSSERKTLRKRERHLQEEIERLRQELASEKARLQEISNQLEERRANQEAAQKDVLTCAEETLAKADTALRQREEELRELGVEHQALKAELAAVKEGLCSSTERAEKLLEEGQTKDRALADLETNNQHLKAELRGLQEDLAVQEGELAYQQRELLQLRQTCNPHSRYTQSLKDVSPSGFQDSVSRDASLSSPEVLRRLDCSAERTREDRFHPSFLHGSRLSDLTALNHTGLELQANAFTKGRQDHPGPGTISPVLGTHSTRSPVSISASDNLSMLDSMDADKVCELEALDLTAPPSSLGSASSLSAPEWVSDGYGSNVSSELGVRLKVELEQTERLDAQFLEYLHCRGMNPEANTHTDSAAGSMSYSDELLSPELQGLLRRVYQESCRVLVLSQRNGPSSSNCLSLDKTICQSDYKAPPMGWEQEKRALQETVIALRELLCRMAQRPESLVDAAWSRGLQAAVTGVFDCERAGLCSELQAFLSAHPEIDSTHLLNQLETLLQRQGEQQRVVLEHLLPAASHDMQPQQTQDESSNEVLFRLRAELQESRDLLHYSHSTQQELHTEIRKLRLFVEECEEAIRREQSRAQHLEQELEQKLEQELEHKVEQERTQRQLREEDQQRADVVILRGQLDQERTTSSNLRQELQIELSRGRLLQSQLDTRLNDAQKDIEEERNRSARELEVLQSQEKIRLEHLLEEAESRLSEAHRKELEVERECSTRRLDDITRRQEADVSRDRKFITELRSQLQQERRQGEELAAVNDRLRAELLQIQRRGEEEERKRRDEAQTQQEATARLRGTIETLKEQKQEAGRVLENEREHSGRLGAELTELKEKLRLVKEKERVREEHRERERRKERQELTERERRHERTNNRLCELELLRQQDQQRLRDLQQTLAELEREEKEMAAQRLSNQQHHNSNHLHPRTSSSSGLDQTSIALYNRQTVSSSSALVEKLLRENSDLSKRVTELSQERVNLKHSLSSLERQLRRAETENKPSADLNSSKFQRLYERYLRAESFRKSLVYQKRYLLLLLGGFQDCEQATLCLIARMGAQPSPPHAHTRTPLARFRAAVRAVVAISRLKFLTRKWQRVVRRGVTATVTVNGHSTGASRTEVLRQQPLANHNSSPPTRDSSPLLKGVVSPLIQQKSPFRLHNSTYSNTFLSPSVPSQDAERSLTDYIHHLENVQQRLGAAQTVSSSYLAPPPTFPVMIGGRQRWLQENRTWLYLSCLSPIYLNRPGSSSPLSHSKESDR</sequence>
<gene>
    <name evidence="1" type="ORF">DPEC_G00151130</name>
</gene>
<reference evidence="1" key="1">
    <citation type="submission" date="2021-05" db="EMBL/GenBank/DDBJ databases">
        <authorList>
            <person name="Pan Q."/>
            <person name="Jouanno E."/>
            <person name="Zahm M."/>
            <person name="Klopp C."/>
            <person name="Cabau C."/>
            <person name="Louis A."/>
            <person name="Berthelot C."/>
            <person name="Parey E."/>
            <person name="Roest Crollius H."/>
            <person name="Montfort J."/>
            <person name="Robinson-Rechavi M."/>
            <person name="Bouchez O."/>
            <person name="Lampietro C."/>
            <person name="Lopez Roques C."/>
            <person name="Donnadieu C."/>
            <person name="Postlethwait J."/>
            <person name="Bobe J."/>
            <person name="Dillon D."/>
            <person name="Chandos A."/>
            <person name="von Hippel F."/>
            <person name="Guiguen Y."/>
        </authorList>
    </citation>
    <scope>NUCLEOTIDE SEQUENCE</scope>
    <source>
        <strain evidence="1">YG-Jan2019</strain>
    </source>
</reference>
<dbReference type="Proteomes" id="UP001157502">
    <property type="component" value="Chromosome 12"/>
</dbReference>
<evidence type="ECO:0000313" key="2">
    <source>
        <dbReference type="Proteomes" id="UP001157502"/>
    </source>
</evidence>
<comment type="caution">
    <text evidence="1">The sequence shown here is derived from an EMBL/GenBank/DDBJ whole genome shotgun (WGS) entry which is preliminary data.</text>
</comment>
<proteinExistence type="predicted"/>
<accession>A0ACC2GJ48</accession>
<organism evidence="1 2">
    <name type="scientific">Dallia pectoralis</name>
    <name type="common">Alaska blackfish</name>
    <dbReference type="NCBI Taxonomy" id="75939"/>
    <lineage>
        <taxon>Eukaryota</taxon>
        <taxon>Metazoa</taxon>
        <taxon>Chordata</taxon>
        <taxon>Craniata</taxon>
        <taxon>Vertebrata</taxon>
        <taxon>Euteleostomi</taxon>
        <taxon>Actinopterygii</taxon>
        <taxon>Neopterygii</taxon>
        <taxon>Teleostei</taxon>
        <taxon>Protacanthopterygii</taxon>
        <taxon>Esociformes</taxon>
        <taxon>Umbridae</taxon>
        <taxon>Dallia</taxon>
    </lineage>
</organism>
<protein>
    <submittedName>
        <fullName evidence="1">Uncharacterized protein</fullName>
    </submittedName>
</protein>
<dbReference type="EMBL" id="CM055739">
    <property type="protein sequence ID" value="KAJ8003709.1"/>
    <property type="molecule type" value="Genomic_DNA"/>
</dbReference>
<keyword evidence="2" id="KW-1185">Reference proteome</keyword>